<dbReference type="PANTHER" id="PTHR30065:SF1">
    <property type="entry name" value="SURFACE PRESENTATION OF ANTIGENS PROTEIN SPAR"/>
    <property type="match status" value="1"/>
</dbReference>
<keyword evidence="4 10" id="KW-1003">Cell membrane</keyword>
<dbReference type="Pfam" id="PF01311">
    <property type="entry name" value="Bac_export_1"/>
    <property type="match status" value="1"/>
</dbReference>
<keyword evidence="5 10" id="KW-0812">Transmembrane</keyword>
<sequence length="265" mass="28742">MLTTDAIMKVFPAFLLVFCRISAFFVSAPIFSTRNVPRTVKIGLAFFISVIVFLTIGFDTKVTADATYILAVFREVLAGLLIGYVSSLFFAAIQTSGALMDMQMGFGIANIVDPLTGVSAPMLGNLKYMLTILVFLSMNGHHYLLAAIMDSYRWLPLDNGLFGGIADGSVSDFLIRTFADTFMLALQISAPIVVSMLLTDVGLGLLARTAPQYNVFVIGIPVKILVGLALLIVLLPGFGGLFSMLFDDMFRSINKLLSILKDHAT</sequence>
<protein>
    <recommendedName>
        <fullName evidence="3 9">Flagellar biosynthetic protein FliR</fullName>
    </recommendedName>
</protein>
<feature type="transmembrane region" description="Helical" evidence="10">
    <location>
        <begin position="6"/>
        <end position="27"/>
    </location>
</feature>
<feature type="transmembrane region" description="Helical" evidence="10">
    <location>
        <begin position="39"/>
        <end position="56"/>
    </location>
</feature>
<evidence type="ECO:0000256" key="1">
    <source>
        <dbReference type="ARBA" id="ARBA00002578"/>
    </source>
</evidence>
<keyword evidence="7 10" id="KW-0472">Membrane</keyword>
<keyword evidence="12" id="KW-1185">Reference proteome</keyword>
<evidence type="ECO:0000256" key="7">
    <source>
        <dbReference type="ARBA" id="ARBA00023136"/>
    </source>
</evidence>
<keyword evidence="11" id="KW-0966">Cell projection</keyword>
<keyword evidence="6 10" id="KW-1133">Transmembrane helix</keyword>
<dbReference type="EMBL" id="CP033433">
    <property type="protein sequence ID" value="AYQ71994.1"/>
    <property type="molecule type" value="Genomic_DNA"/>
</dbReference>
<comment type="function">
    <text evidence="1 10">Role in flagellar biosynthesis.</text>
</comment>
<gene>
    <name evidence="11" type="primary">fliR</name>
    <name evidence="11" type="ORF">EAV92_05080</name>
</gene>
<feature type="transmembrane region" description="Helical" evidence="10">
    <location>
        <begin position="182"/>
        <end position="206"/>
    </location>
</feature>
<evidence type="ECO:0000256" key="10">
    <source>
        <dbReference type="RuleBase" id="RU362071"/>
    </source>
</evidence>
<dbReference type="KEGG" id="coh:EAV92_05080"/>
<accession>A0A3G3JUZ1</accession>
<name>A0A3G3JUZ1_9BACL</name>
<comment type="similarity">
    <text evidence="2 10">Belongs to the FliR/MopE/SpaR family.</text>
</comment>
<dbReference type="GO" id="GO:0044780">
    <property type="term" value="P:bacterial-type flagellum assembly"/>
    <property type="evidence" value="ECO:0007669"/>
    <property type="project" value="UniProtKB-UniRule"/>
</dbReference>
<dbReference type="AlphaFoldDB" id="A0A3G3JUZ1"/>
<organism evidence="11 12">
    <name type="scientific">Cohnella candidum</name>
    <dbReference type="NCBI Taxonomy" id="2674991"/>
    <lineage>
        <taxon>Bacteria</taxon>
        <taxon>Bacillati</taxon>
        <taxon>Bacillota</taxon>
        <taxon>Bacilli</taxon>
        <taxon>Bacillales</taxon>
        <taxon>Paenibacillaceae</taxon>
        <taxon>Cohnella</taxon>
    </lineage>
</organism>
<proteinExistence type="inferred from homology"/>
<dbReference type="GO" id="GO:0009425">
    <property type="term" value="C:bacterial-type flagellum basal body"/>
    <property type="evidence" value="ECO:0007669"/>
    <property type="project" value="UniProtKB-SubCell"/>
</dbReference>
<dbReference type="GO" id="GO:0006605">
    <property type="term" value="P:protein targeting"/>
    <property type="evidence" value="ECO:0007669"/>
    <property type="project" value="UniProtKB-UniRule"/>
</dbReference>
<evidence type="ECO:0000256" key="8">
    <source>
        <dbReference type="ARBA" id="ARBA00023143"/>
    </source>
</evidence>
<evidence type="ECO:0000256" key="6">
    <source>
        <dbReference type="ARBA" id="ARBA00022989"/>
    </source>
</evidence>
<keyword evidence="8 10" id="KW-0975">Bacterial flagellum</keyword>
<reference evidence="11 12" key="1">
    <citation type="submission" date="2018-10" db="EMBL/GenBank/DDBJ databases">
        <title>Genome Sequence of Cohnella sp.</title>
        <authorList>
            <person name="Srinivasan S."/>
            <person name="Kim M.K."/>
        </authorList>
    </citation>
    <scope>NUCLEOTIDE SEQUENCE [LARGE SCALE GENOMIC DNA]</scope>
    <source>
        <strain evidence="11 12">18JY8-7</strain>
    </source>
</reference>
<evidence type="ECO:0000313" key="12">
    <source>
        <dbReference type="Proteomes" id="UP000269097"/>
    </source>
</evidence>
<evidence type="ECO:0000256" key="2">
    <source>
        <dbReference type="ARBA" id="ARBA00009772"/>
    </source>
</evidence>
<dbReference type="PANTHER" id="PTHR30065">
    <property type="entry name" value="FLAGELLAR BIOSYNTHETIC PROTEIN FLIR"/>
    <property type="match status" value="1"/>
</dbReference>
<keyword evidence="11" id="KW-0969">Cilium</keyword>
<dbReference type="PRINTS" id="PR00953">
    <property type="entry name" value="TYPE3IMRPROT"/>
</dbReference>
<dbReference type="InterPro" id="IPR006303">
    <property type="entry name" value="FliR"/>
</dbReference>
<comment type="subcellular location">
    <subcellularLocation>
        <location evidence="10">Cell membrane</location>
        <topology evidence="10">Multi-pass membrane protein</topology>
    </subcellularLocation>
    <subcellularLocation>
        <location evidence="10">Bacterial flagellum basal body</location>
    </subcellularLocation>
</comment>
<dbReference type="InterPro" id="IPR002010">
    <property type="entry name" value="T3SS_IM_R"/>
</dbReference>
<evidence type="ECO:0000256" key="3">
    <source>
        <dbReference type="ARBA" id="ARBA00021717"/>
    </source>
</evidence>
<evidence type="ECO:0000256" key="4">
    <source>
        <dbReference type="ARBA" id="ARBA00022475"/>
    </source>
</evidence>
<feature type="transmembrane region" description="Helical" evidence="10">
    <location>
        <begin position="68"/>
        <end position="93"/>
    </location>
</feature>
<evidence type="ECO:0000256" key="5">
    <source>
        <dbReference type="ARBA" id="ARBA00022692"/>
    </source>
</evidence>
<keyword evidence="11" id="KW-0282">Flagellum</keyword>
<evidence type="ECO:0000313" key="11">
    <source>
        <dbReference type="EMBL" id="AYQ71994.1"/>
    </source>
</evidence>
<dbReference type="Proteomes" id="UP000269097">
    <property type="component" value="Chromosome"/>
</dbReference>
<dbReference type="NCBIfam" id="TIGR01400">
    <property type="entry name" value="fliR"/>
    <property type="match status" value="1"/>
</dbReference>
<evidence type="ECO:0000256" key="9">
    <source>
        <dbReference type="NCBIfam" id="TIGR01400"/>
    </source>
</evidence>
<dbReference type="GO" id="GO:0005886">
    <property type="term" value="C:plasma membrane"/>
    <property type="evidence" value="ECO:0007669"/>
    <property type="project" value="UniProtKB-SubCell"/>
</dbReference>
<feature type="transmembrane region" description="Helical" evidence="10">
    <location>
        <begin position="213"/>
        <end position="246"/>
    </location>
</feature>